<keyword evidence="2" id="KW-1185">Reference proteome</keyword>
<dbReference type="Proteomes" id="UP000724584">
    <property type="component" value="Unassembled WGS sequence"/>
</dbReference>
<organism evidence="1 2">
    <name type="scientific">Chaetomium tenue</name>
    <dbReference type="NCBI Taxonomy" id="1854479"/>
    <lineage>
        <taxon>Eukaryota</taxon>
        <taxon>Fungi</taxon>
        <taxon>Dikarya</taxon>
        <taxon>Ascomycota</taxon>
        <taxon>Pezizomycotina</taxon>
        <taxon>Sordariomycetes</taxon>
        <taxon>Sordariomycetidae</taxon>
        <taxon>Sordariales</taxon>
        <taxon>Chaetomiaceae</taxon>
        <taxon>Chaetomium</taxon>
    </lineage>
</organism>
<dbReference type="EMBL" id="JAGIZQ010000005">
    <property type="protein sequence ID" value="KAH6628238.1"/>
    <property type="molecule type" value="Genomic_DNA"/>
</dbReference>
<name>A0ACB7P3C5_9PEZI</name>
<evidence type="ECO:0000313" key="1">
    <source>
        <dbReference type="EMBL" id="KAH6628238.1"/>
    </source>
</evidence>
<sequence>MPSHLWSLSILPRELLAFRVPELLSQDEQEHAKRSRVWLVRLAPGQWLTKFSIKDKGSGSGDGVIELHFVQYLFRNDFKHLEVRPGNNSLTHYLSDSHSSLTRGSV</sequence>
<evidence type="ECO:0000313" key="2">
    <source>
        <dbReference type="Proteomes" id="UP000724584"/>
    </source>
</evidence>
<proteinExistence type="predicted"/>
<gene>
    <name evidence="1" type="ORF">F5144DRAFT_300308</name>
</gene>
<accession>A0ACB7P3C5</accession>
<comment type="caution">
    <text evidence="1">The sequence shown here is derived from an EMBL/GenBank/DDBJ whole genome shotgun (WGS) entry which is preliminary data.</text>
</comment>
<reference evidence="1 2" key="1">
    <citation type="journal article" date="2021" name="Nat. Commun.">
        <title>Genetic determinants of endophytism in the Arabidopsis root mycobiome.</title>
        <authorList>
            <person name="Mesny F."/>
            <person name="Miyauchi S."/>
            <person name="Thiergart T."/>
            <person name="Pickel B."/>
            <person name="Atanasova L."/>
            <person name="Karlsson M."/>
            <person name="Huettel B."/>
            <person name="Barry K.W."/>
            <person name="Haridas S."/>
            <person name="Chen C."/>
            <person name="Bauer D."/>
            <person name="Andreopoulos W."/>
            <person name="Pangilinan J."/>
            <person name="LaButti K."/>
            <person name="Riley R."/>
            <person name="Lipzen A."/>
            <person name="Clum A."/>
            <person name="Drula E."/>
            <person name="Henrissat B."/>
            <person name="Kohler A."/>
            <person name="Grigoriev I.V."/>
            <person name="Martin F.M."/>
            <person name="Hacquard S."/>
        </authorList>
    </citation>
    <scope>NUCLEOTIDE SEQUENCE [LARGE SCALE GENOMIC DNA]</scope>
    <source>
        <strain evidence="1 2">MPI-SDFR-AT-0079</strain>
    </source>
</reference>
<protein>
    <submittedName>
        <fullName evidence="1">Uncharacterized protein</fullName>
    </submittedName>
</protein>